<name>A0A5B8JBT2_9ACTN</name>
<gene>
    <name evidence="1" type="ORF">FQU76_25440</name>
</gene>
<evidence type="ECO:0000313" key="1">
    <source>
        <dbReference type="EMBL" id="QDY79315.1"/>
    </source>
</evidence>
<reference evidence="1 2" key="1">
    <citation type="submission" date="2019-07" db="EMBL/GenBank/DDBJ databases">
        <authorList>
            <person name="Zhu P."/>
        </authorList>
    </citation>
    <scope>NUCLEOTIDE SEQUENCE [LARGE SCALE GENOMIC DNA]</scope>
    <source>
        <strain evidence="1 2">SSL-25</strain>
    </source>
</reference>
<dbReference type="RefSeq" id="WP_146482607.1">
    <property type="nucleotide sequence ID" value="NZ_CP042266.1"/>
</dbReference>
<dbReference type="AlphaFoldDB" id="A0A5B8JBT2"/>
<keyword evidence="2" id="KW-1185">Reference proteome</keyword>
<dbReference type="KEGG" id="sqz:FQU76_25440"/>
<proteinExistence type="predicted"/>
<dbReference type="EMBL" id="CP042266">
    <property type="protein sequence ID" value="QDY79315.1"/>
    <property type="molecule type" value="Genomic_DNA"/>
</dbReference>
<organism evidence="1 2">
    <name type="scientific">Streptomyces qinzhouensis</name>
    <dbReference type="NCBI Taxonomy" id="2599401"/>
    <lineage>
        <taxon>Bacteria</taxon>
        <taxon>Bacillati</taxon>
        <taxon>Actinomycetota</taxon>
        <taxon>Actinomycetes</taxon>
        <taxon>Kitasatosporales</taxon>
        <taxon>Streptomycetaceae</taxon>
        <taxon>Streptomyces</taxon>
    </lineage>
</organism>
<protein>
    <submittedName>
        <fullName evidence="1">Uncharacterized protein</fullName>
    </submittedName>
</protein>
<sequence length="65" mass="7642">MHVLARTMPTREQFRVPPYMAEWSARQEREEQRRWERRIALALADIGIDYPYTAENVHQVTGAAA</sequence>
<evidence type="ECO:0000313" key="2">
    <source>
        <dbReference type="Proteomes" id="UP000320580"/>
    </source>
</evidence>
<accession>A0A5B8JBT2</accession>
<dbReference type="Proteomes" id="UP000320580">
    <property type="component" value="Chromosome"/>
</dbReference>